<dbReference type="Pfam" id="PF08239">
    <property type="entry name" value="SH3_3"/>
    <property type="match status" value="1"/>
</dbReference>
<evidence type="ECO:0000313" key="4">
    <source>
        <dbReference type="Proteomes" id="UP000640485"/>
    </source>
</evidence>
<comment type="caution">
    <text evidence="3">The sequence shown here is derived from an EMBL/GenBank/DDBJ whole genome shotgun (WGS) entry which is preliminary data.</text>
</comment>
<accession>A0A934SM69</accession>
<organism evidence="3 4">
    <name type="scientific">Paracoccus caeni</name>
    <dbReference type="NCBI Taxonomy" id="657651"/>
    <lineage>
        <taxon>Bacteria</taxon>
        <taxon>Pseudomonadati</taxon>
        <taxon>Pseudomonadota</taxon>
        <taxon>Alphaproteobacteria</taxon>
        <taxon>Rhodobacterales</taxon>
        <taxon>Paracoccaceae</taxon>
        <taxon>Paracoccus</taxon>
    </lineage>
</organism>
<gene>
    <name evidence="3" type="ORF">JJJ17_16965</name>
</gene>
<dbReference type="AlphaFoldDB" id="A0A934SM69"/>
<feature type="chain" id="PRO_5037036373" evidence="1">
    <location>
        <begin position="21"/>
        <end position="203"/>
    </location>
</feature>
<sequence>MLRLIAPALVACLLAGPALATQEYILPTLFDVTNVASDDVLNVRAEPDGSAAIIGTLAPDAKGVEVIEEAVGWGRVNTGEGSGWVSMRYLNYRTDVWEPGALPADFRCLGTEPFWDLKVEGENLVLSDPDQPVSQPLEAVLDTGIFRDPTRAILGGTLTVLATPEICSDGMSDRLFGLRATVIHRGEGEAWMLNGCCLIEPGD</sequence>
<name>A0A934SM69_9RHOB</name>
<dbReference type="Proteomes" id="UP000640485">
    <property type="component" value="Unassembled WGS sequence"/>
</dbReference>
<evidence type="ECO:0000259" key="2">
    <source>
        <dbReference type="Pfam" id="PF08239"/>
    </source>
</evidence>
<keyword evidence="1" id="KW-0732">Signal</keyword>
<dbReference type="InterPro" id="IPR003646">
    <property type="entry name" value="SH3-like_bac-type"/>
</dbReference>
<reference evidence="3" key="1">
    <citation type="submission" date="2021-01" db="EMBL/GenBank/DDBJ databases">
        <title>Paracoccus amoyensis sp. nov., isolated from the surface seawater along the coast of Xiamen Island, China.</title>
        <authorList>
            <person name="Lyu L."/>
        </authorList>
    </citation>
    <scope>NUCLEOTIDE SEQUENCE</scope>
    <source>
        <strain evidence="3">MJ17</strain>
    </source>
</reference>
<dbReference type="Gene3D" id="2.30.30.40">
    <property type="entry name" value="SH3 Domains"/>
    <property type="match status" value="1"/>
</dbReference>
<feature type="signal peptide" evidence="1">
    <location>
        <begin position="1"/>
        <end position="20"/>
    </location>
</feature>
<dbReference type="EMBL" id="JAEPRQ010000008">
    <property type="protein sequence ID" value="MBK4217624.1"/>
    <property type="molecule type" value="Genomic_DNA"/>
</dbReference>
<dbReference type="RefSeq" id="WP_200688537.1">
    <property type="nucleotide sequence ID" value="NZ_JAEPRQ010000008.1"/>
</dbReference>
<evidence type="ECO:0000256" key="1">
    <source>
        <dbReference type="SAM" id="SignalP"/>
    </source>
</evidence>
<evidence type="ECO:0000313" key="3">
    <source>
        <dbReference type="EMBL" id="MBK4217624.1"/>
    </source>
</evidence>
<protein>
    <submittedName>
        <fullName evidence="3">SH3 domain-containing protein</fullName>
    </submittedName>
</protein>
<keyword evidence="4" id="KW-1185">Reference proteome</keyword>
<proteinExistence type="predicted"/>
<feature type="domain" description="SH3b" evidence="2">
    <location>
        <begin position="39"/>
        <end position="90"/>
    </location>
</feature>